<dbReference type="PANTHER" id="PTHR39515:SF2">
    <property type="entry name" value="HTH-TYPE TRANSCRIPTIONAL REGULATOR RV0880"/>
    <property type="match status" value="1"/>
</dbReference>
<dbReference type="PRINTS" id="PR00598">
    <property type="entry name" value="HTHMARR"/>
</dbReference>
<reference evidence="2" key="1">
    <citation type="journal article" date="2021" name="PeerJ">
        <title>Extensive microbial diversity within the chicken gut microbiome revealed by metagenomics and culture.</title>
        <authorList>
            <person name="Gilroy R."/>
            <person name="Ravi A."/>
            <person name="Getino M."/>
            <person name="Pursley I."/>
            <person name="Horton D.L."/>
            <person name="Alikhan N.F."/>
            <person name="Baker D."/>
            <person name="Gharbi K."/>
            <person name="Hall N."/>
            <person name="Watson M."/>
            <person name="Adriaenssens E.M."/>
            <person name="Foster-Nyarko E."/>
            <person name="Jarju S."/>
            <person name="Secka A."/>
            <person name="Antonio M."/>
            <person name="Oren A."/>
            <person name="Chaudhuri R.R."/>
            <person name="La Ragione R."/>
            <person name="Hildebrand F."/>
            <person name="Pallen M.J."/>
        </authorList>
    </citation>
    <scope>NUCLEOTIDE SEQUENCE</scope>
    <source>
        <strain evidence="2">1647</strain>
    </source>
</reference>
<accession>A0A921GQD6</accession>
<sequence length="149" mass="16446">MTDPGAEAEIAELAAELQRLLLVSSRILRSHTASHAVSASQFSVLAHLDRAEESTPGALADFEHVSPPVMTRVLGRLEEAGLVRRSAHPEDGRQVRVTLTDRGRELVRAGRAERDAWLRSRLDGISAEERESLREATALLRRTLVPPRD</sequence>
<reference evidence="2" key="2">
    <citation type="submission" date="2021-09" db="EMBL/GenBank/DDBJ databases">
        <authorList>
            <person name="Gilroy R."/>
        </authorList>
    </citation>
    <scope>NUCLEOTIDE SEQUENCE</scope>
    <source>
        <strain evidence="2">1647</strain>
    </source>
</reference>
<dbReference type="InterPro" id="IPR036390">
    <property type="entry name" value="WH_DNA-bd_sf"/>
</dbReference>
<dbReference type="InterPro" id="IPR000835">
    <property type="entry name" value="HTH_MarR-typ"/>
</dbReference>
<evidence type="ECO:0000259" key="1">
    <source>
        <dbReference type="PROSITE" id="PS50995"/>
    </source>
</evidence>
<evidence type="ECO:0000313" key="2">
    <source>
        <dbReference type="EMBL" id="HJF50384.1"/>
    </source>
</evidence>
<dbReference type="PANTHER" id="PTHR39515">
    <property type="entry name" value="CONSERVED PROTEIN"/>
    <property type="match status" value="1"/>
</dbReference>
<organism evidence="2 3">
    <name type="scientific">Brachybacterium paraconglomeratum</name>
    <dbReference type="NCBI Taxonomy" id="173362"/>
    <lineage>
        <taxon>Bacteria</taxon>
        <taxon>Bacillati</taxon>
        <taxon>Actinomycetota</taxon>
        <taxon>Actinomycetes</taxon>
        <taxon>Micrococcales</taxon>
        <taxon>Dermabacteraceae</taxon>
        <taxon>Brachybacterium</taxon>
    </lineage>
</organism>
<dbReference type="SUPFAM" id="SSF46785">
    <property type="entry name" value="Winged helix' DNA-binding domain"/>
    <property type="match status" value="1"/>
</dbReference>
<evidence type="ECO:0000313" key="3">
    <source>
        <dbReference type="Proteomes" id="UP000775129"/>
    </source>
</evidence>
<dbReference type="Proteomes" id="UP000775129">
    <property type="component" value="Unassembled WGS sequence"/>
</dbReference>
<dbReference type="PROSITE" id="PS50995">
    <property type="entry name" value="HTH_MARR_2"/>
    <property type="match status" value="1"/>
</dbReference>
<protein>
    <submittedName>
        <fullName evidence="2">MarR family transcriptional regulator</fullName>
    </submittedName>
</protein>
<comment type="caution">
    <text evidence="2">The sequence shown here is derived from an EMBL/GenBank/DDBJ whole genome shotgun (WGS) entry which is preliminary data.</text>
</comment>
<proteinExistence type="predicted"/>
<feature type="domain" description="HTH marR-type" evidence="1">
    <location>
        <begin position="10"/>
        <end position="142"/>
    </location>
</feature>
<gene>
    <name evidence="2" type="ORF">K8W24_11425</name>
</gene>
<dbReference type="InterPro" id="IPR036388">
    <property type="entry name" value="WH-like_DNA-bd_sf"/>
</dbReference>
<dbReference type="InterPro" id="IPR052526">
    <property type="entry name" value="HTH-type_Bedaq_tolerance"/>
</dbReference>
<dbReference type="SMART" id="SM00347">
    <property type="entry name" value="HTH_MARR"/>
    <property type="match status" value="1"/>
</dbReference>
<dbReference type="Pfam" id="PF01047">
    <property type="entry name" value="MarR"/>
    <property type="match status" value="1"/>
</dbReference>
<dbReference type="Gene3D" id="1.10.10.10">
    <property type="entry name" value="Winged helix-like DNA-binding domain superfamily/Winged helix DNA-binding domain"/>
    <property type="match status" value="1"/>
</dbReference>
<dbReference type="AlphaFoldDB" id="A0A921GQD6"/>
<name>A0A921GQD6_9MICO</name>
<dbReference type="GO" id="GO:0003700">
    <property type="term" value="F:DNA-binding transcription factor activity"/>
    <property type="evidence" value="ECO:0007669"/>
    <property type="project" value="InterPro"/>
</dbReference>
<dbReference type="EMBL" id="DYWO01000347">
    <property type="protein sequence ID" value="HJF50384.1"/>
    <property type="molecule type" value="Genomic_DNA"/>
</dbReference>